<sequence length="183" mass="19901">MSANHLVLAGILIGSGLLVGCQDANLEALEAHLDALRYKPQGQIAALPQMPQYATADYDQSQRRSPFVAEHEDHVDPVDSAPLPDVDRLRQPLEAFELDSLTLVGTLTVGNTPSGLVAAPDGRVHRLFAGDYLGKDYGKVVDVEPRALALIETVRDPQGGWTERRQRLAMAPQESDGASRRQQ</sequence>
<comment type="caution">
    <text evidence="1">The sequence shown here is derived from an EMBL/GenBank/DDBJ whole genome shotgun (WGS) entry which is preliminary data.</text>
</comment>
<keyword evidence="2" id="KW-1185">Reference proteome</keyword>
<dbReference type="Pfam" id="PF04351">
    <property type="entry name" value="PilP"/>
    <property type="match status" value="1"/>
</dbReference>
<proteinExistence type="predicted"/>
<name>A0A640WHS7_9GAMM</name>
<accession>A0A640WHS7</accession>
<evidence type="ECO:0000313" key="2">
    <source>
        <dbReference type="Proteomes" id="UP000466024"/>
    </source>
</evidence>
<dbReference type="PIRSF" id="PIRSF016481">
    <property type="entry name" value="Pilus_assembly_PilP"/>
    <property type="match status" value="1"/>
</dbReference>
<organism evidence="1 2">
    <name type="scientific">Salinicola corii</name>
    <dbReference type="NCBI Taxonomy" id="2606937"/>
    <lineage>
        <taxon>Bacteria</taxon>
        <taxon>Pseudomonadati</taxon>
        <taxon>Pseudomonadota</taxon>
        <taxon>Gammaproteobacteria</taxon>
        <taxon>Oceanospirillales</taxon>
        <taxon>Halomonadaceae</taxon>
        <taxon>Salinicola</taxon>
    </lineage>
</organism>
<dbReference type="Gene3D" id="2.30.30.830">
    <property type="match status" value="1"/>
</dbReference>
<dbReference type="AlphaFoldDB" id="A0A640WHS7"/>
<dbReference type="InterPro" id="IPR007446">
    <property type="entry name" value="PilP"/>
</dbReference>
<protein>
    <submittedName>
        <fullName evidence="1">Pilus assembly protein PilP</fullName>
    </submittedName>
</protein>
<evidence type="ECO:0000313" key="1">
    <source>
        <dbReference type="EMBL" id="KAA0019935.1"/>
    </source>
</evidence>
<gene>
    <name evidence="1" type="ORF">F0A16_06380</name>
</gene>
<dbReference type="RefSeq" id="WP_149434526.1">
    <property type="nucleotide sequence ID" value="NZ_VTPX01000002.1"/>
</dbReference>
<reference evidence="1 2" key="1">
    <citation type="submission" date="2019-08" db="EMBL/GenBank/DDBJ databases">
        <title>Bioinformatics analysis of the strain L3 and L5.</title>
        <authorList>
            <person name="Li X."/>
        </authorList>
    </citation>
    <scope>NUCLEOTIDE SEQUENCE [LARGE SCALE GENOMIC DNA]</scope>
    <source>
        <strain evidence="1 2">L3</strain>
    </source>
</reference>
<dbReference type="EMBL" id="VTPX01000002">
    <property type="protein sequence ID" value="KAA0019935.1"/>
    <property type="molecule type" value="Genomic_DNA"/>
</dbReference>
<dbReference type="Proteomes" id="UP000466024">
    <property type="component" value="Unassembled WGS sequence"/>
</dbReference>